<dbReference type="RefSeq" id="WP_169283193.1">
    <property type="nucleotide sequence ID" value="NZ_CP051680.1"/>
</dbReference>
<dbReference type="SUPFAM" id="SSF101898">
    <property type="entry name" value="NHL repeat"/>
    <property type="match status" value="1"/>
</dbReference>
<keyword evidence="3" id="KW-0325">Glycoprotein</keyword>
<dbReference type="AlphaFoldDB" id="A0A7Z2ZQE8"/>
<gene>
    <name evidence="5" type="ORF">HH215_29760</name>
</gene>
<dbReference type="Gene3D" id="2.120.10.30">
    <property type="entry name" value="TolB, C-terminal domain"/>
    <property type="match status" value="1"/>
</dbReference>
<dbReference type="PANTHER" id="PTHR10680">
    <property type="entry name" value="PEPTIDYL-GLYCINE ALPHA-AMIDATING MONOOXYGENASE"/>
    <property type="match status" value="1"/>
</dbReference>
<keyword evidence="2" id="KW-0677">Repeat</keyword>
<proteinExistence type="predicted"/>
<organism evidence="5 6">
    <name type="scientific">Cohnella herbarum</name>
    <dbReference type="NCBI Taxonomy" id="2728023"/>
    <lineage>
        <taxon>Bacteria</taxon>
        <taxon>Bacillati</taxon>
        <taxon>Bacillota</taxon>
        <taxon>Bacilli</taxon>
        <taxon>Bacillales</taxon>
        <taxon>Paenibacillaceae</taxon>
        <taxon>Cohnella</taxon>
    </lineage>
</organism>
<evidence type="ECO:0000313" key="5">
    <source>
        <dbReference type="EMBL" id="QJD86947.1"/>
    </source>
</evidence>
<dbReference type="EMBL" id="CP051680">
    <property type="protein sequence ID" value="QJD86947.1"/>
    <property type="molecule type" value="Genomic_DNA"/>
</dbReference>
<accession>A0A7Z2ZQE8</accession>
<dbReference type="Pfam" id="PF01436">
    <property type="entry name" value="NHL"/>
    <property type="match status" value="3"/>
</dbReference>
<protein>
    <recommendedName>
        <fullName evidence="7">NHL repeat-containing protein</fullName>
    </recommendedName>
</protein>
<reference evidence="5 6" key="1">
    <citation type="submission" date="2020-04" db="EMBL/GenBank/DDBJ databases">
        <title>Genome sequencing of novel species.</title>
        <authorList>
            <person name="Heo J."/>
            <person name="Kim S.-J."/>
            <person name="Kim J.-S."/>
            <person name="Hong S.-B."/>
            <person name="Kwon S.-W."/>
        </authorList>
    </citation>
    <scope>NUCLEOTIDE SEQUENCE [LARGE SCALE GENOMIC DNA]</scope>
    <source>
        <strain evidence="5 6">MFER-1</strain>
    </source>
</reference>
<dbReference type="PANTHER" id="PTHR10680:SF38">
    <property type="entry name" value="BLL1368 PROTEIN"/>
    <property type="match status" value="1"/>
</dbReference>
<feature type="repeat" description="NHL" evidence="4">
    <location>
        <begin position="166"/>
        <end position="208"/>
    </location>
</feature>
<feature type="repeat" description="NHL" evidence="4">
    <location>
        <begin position="128"/>
        <end position="158"/>
    </location>
</feature>
<dbReference type="PROSITE" id="PS51125">
    <property type="entry name" value="NHL"/>
    <property type="match status" value="2"/>
</dbReference>
<dbReference type="InterPro" id="IPR011042">
    <property type="entry name" value="6-blade_b-propeller_TolB-like"/>
</dbReference>
<evidence type="ECO:0000256" key="2">
    <source>
        <dbReference type="ARBA" id="ARBA00022737"/>
    </source>
</evidence>
<dbReference type="KEGG" id="cheb:HH215_29760"/>
<evidence type="ECO:0000313" key="6">
    <source>
        <dbReference type="Proteomes" id="UP000502248"/>
    </source>
</evidence>
<name>A0A7Z2ZQE8_9BACL</name>
<dbReference type="Proteomes" id="UP000502248">
    <property type="component" value="Chromosome"/>
</dbReference>
<evidence type="ECO:0008006" key="7">
    <source>
        <dbReference type="Google" id="ProtNLM"/>
    </source>
</evidence>
<sequence>MTNQPQLRMGNESYDYEIVEGWAKLPSSYTLGYTHGIVTDSLDQVYVFHTGASSIYKFDKEGNFLSAFGDSFGDGAHGFYLHQEATGEYLYATDISRGLMVKMTLDGQEVMTLGAPDLPEIYDAERKYMPTDVAVAPNGDIYITDGYGQSWVHVYTAAGEYKNSWGGKGSDPGRFDCPHGISVDLRSGEPEIYVADRGNHRLQAFTPDGEFKRIIDKDMDLPCSFYFFEGKMYIPDLNSRVSIYDRHDRLCAHLGEDQQAYKQEGWPNLAKSYYRVDRFSSPHGLCVDSEGNVYVAEWIHDGRLTKLRPL</sequence>
<evidence type="ECO:0000256" key="4">
    <source>
        <dbReference type="PROSITE-ProRule" id="PRU00504"/>
    </source>
</evidence>
<keyword evidence="1" id="KW-0732">Signal</keyword>
<dbReference type="InterPro" id="IPR001258">
    <property type="entry name" value="NHL_repeat"/>
</dbReference>
<evidence type="ECO:0000256" key="3">
    <source>
        <dbReference type="ARBA" id="ARBA00023180"/>
    </source>
</evidence>
<evidence type="ECO:0000256" key="1">
    <source>
        <dbReference type="ARBA" id="ARBA00022729"/>
    </source>
</evidence>
<keyword evidence="6" id="KW-1185">Reference proteome</keyword>